<protein>
    <recommendedName>
        <fullName evidence="9">U3 small nucleolar RNA-associated protein 11</fullName>
    </recommendedName>
</protein>
<organism evidence="7 8">
    <name type="scientific">Scleroderma citrinum Foug A</name>
    <dbReference type="NCBI Taxonomy" id="1036808"/>
    <lineage>
        <taxon>Eukaryota</taxon>
        <taxon>Fungi</taxon>
        <taxon>Dikarya</taxon>
        <taxon>Basidiomycota</taxon>
        <taxon>Agaricomycotina</taxon>
        <taxon>Agaricomycetes</taxon>
        <taxon>Agaricomycetidae</taxon>
        <taxon>Boletales</taxon>
        <taxon>Sclerodermatineae</taxon>
        <taxon>Sclerodermataceae</taxon>
        <taxon>Scleroderma</taxon>
    </lineage>
</organism>
<reference evidence="7 8" key="1">
    <citation type="submission" date="2014-04" db="EMBL/GenBank/DDBJ databases">
        <authorList>
            <consortium name="DOE Joint Genome Institute"/>
            <person name="Kuo A."/>
            <person name="Kohler A."/>
            <person name="Nagy L.G."/>
            <person name="Floudas D."/>
            <person name="Copeland A."/>
            <person name="Barry K.W."/>
            <person name="Cichocki N."/>
            <person name="Veneault-Fourrey C."/>
            <person name="LaButti K."/>
            <person name="Lindquist E.A."/>
            <person name="Lipzen A."/>
            <person name="Lundell T."/>
            <person name="Morin E."/>
            <person name="Murat C."/>
            <person name="Sun H."/>
            <person name="Tunlid A."/>
            <person name="Henrissat B."/>
            <person name="Grigoriev I.V."/>
            <person name="Hibbett D.S."/>
            <person name="Martin F."/>
            <person name="Nordberg H.P."/>
            <person name="Cantor M.N."/>
            <person name="Hua S.X."/>
        </authorList>
    </citation>
    <scope>NUCLEOTIDE SEQUENCE [LARGE SCALE GENOMIC DNA]</scope>
    <source>
        <strain evidence="7 8">Foug A</strain>
    </source>
</reference>
<dbReference type="AlphaFoldDB" id="A0A0C3A9E1"/>
<keyword evidence="4" id="KW-0698">rRNA processing</keyword>
<comment type="function">
    <text evidence="1">Involved in nucleolar processing of pre-18S ribosomal RNA.</text>
</comment>
<dbReference type="HOGENOM" id="CLU_142016_0_0_1"/>
<sequence length="147" mass="16979">MPPVHRPAHKERSQLSHRARLGALEKHKDYVLRARDYHAKKDRLNRLRSKAADRNKDEFYFAMNKEKTIGGVHVQERGNTAMPIDMVKLLKTQDEGYIRTMRNLGLKVRAPPLPSPRSDVFTRVIENRQDQKPTDGVGQPGTLFRRG</sequence>
<name>A0A0C3A9E1_9AGAM</name>
<evidence type="ECO:0008006" key="9">
    <source>
        <dbReference type="Google" id="ProtNLM"/>
    </source>
</evidence>
<dbReference type="InterPro" id="IPR007144">
    <property type="entry name" value="SSU_processome_Utp11"/>
</dbReference>
<feature type="region of interest" description="Disordered" evidence="6">
    <location>
        <begin position="1"/>
        <end position="20"/>
    </location>
</feature>
<comment type="subcellular location">
    <subcellularLocation>
        <location evidence="2">Nucleus</location>
        <location evidence="2">Nucleolus</location>
    </subcellularLocation>
</comment>
<reference evidence="8" key="2">
    <citation type="submission" date="2015-01" db="EMBL/GenBank/DDBJ databases">
        <title>Evolutionary Origins and Diversification of the Mycorrhizal Mutualists.</title>
        <authorList>
            <consortium name="DOE Joint Genome Institute"/>
            <consortium name="Mycorrhizal Genomics Consortium"/>
            <person name="Kohler A."/>
            <person name="Kuo A."/>
            <person name="Nagy L.G."/>
            <person name="Floudas D."/>
            <person name="Copeland A."/>
            <person name="Barry K.W."/>
            <person name="Cichocki N."/>
            <person name="Veneault-Fourrey C."/>
            <person name="LaButti K."/>
            <person name="Lindquist E.A."/>
            <person name="Lipzen A."/>
            <person name="Lundell T."/>
            <person name="Morin E."/>
            <person name="Murat C."/>
            <person name="Riley R."/>
            <person name="Ohm R."/>
            <person name="Sun H."/>
            <person name="Tunlid A."/>
            <person name="Henrissat B."/>
            <person name="Grigoriev I.V."/>
            <person name="Hibbett D.S."/>
            <person name="Martin F."/>
        </authorList>
    </citation>
    <scope>NUCLEOTIDE SEQUENCE [LARGE SCALE GENOMIC DNA]</scope>
    <source>
        <strain evidence="8">Foug A</strain>
    </source>
</reference>
<keyword evidence="5" id="KW-0539">Nucleus</keyword>
<dbReference type="STRING" id="1036808.A0A0C3A9E1"/>
<dbReference type="Pfam" id="PF03998">
    <property type="entry name" value="Utp11"/>
    <property type="match status" value="1"/>
</dbReference>
<dbReference type="PANTHER" id="PTHR12838:SF0">
    <property type="entry name" value="U3 SMALL NUCLEOLAR RNA-ASSOCIATED PROTEIN 11-RELATED"/>
    <property type="match status" value="1"/>
</dbReference>
<evidence type="ECO:0000313" key="8">
    <source>
        <dbReference type="Proteomes" id="UP000053989"/>
    </source>
</evidence>
<accession>A0A0C3A9E1</accession>
<evidence type="ECO:0000256" key="5">
    <source>
        <dbReference type="ARBA" id="ARBA00023242"/>
    </source>
</evidence>
<dbReference type="OrthoDB" id="29058at2759"/>
<evidence type="ECO:0000313" key="7">
    <source>
        <dbReference type="EMBL" id="KIM70358.1"/>
    </source>
</evidence>
<evidence type="ECO:0000256" key="6">
    <source>
        <dbReference type="SAM" id="MobiDB-lite"/>
    </source>
</evidence>
<comment type="similarity">
    <text evidence="3">Belongs to the UTP11 family.</text>
</comment>
<proteinExistence type="inferred from homology"/>
<dbReference type="GO" id="GO:0032040">
    <property type="term" value="C:small-subunit processome"/>
    <property type="evidence" value="ECO:0007669"/>
    <property type="project" value="InterPro"/>
</dbReference>
<feature type="region of interest" description="Disordered" evidence="6">
    <location>
        <begin position="127"/>
        <end position="147"/>
    </location>
</feature>
<evidence type="ECO:0000256" key="2">
    <source>
        <dbReference type="ARBA" id="ARBA00004604"/>
    </source>
</evidence>
<dbReference type="Proteomes" id="UP000053989">
    <property type="component" value="Unassembled WGS sequence"/>
</dbReference>
<keyword evidence="8" id="KW-1185">Reference proteome</keyword>
<dbReference type="GO" id="GO:0006364">
    <property type="term" value="P:rRNA processing"/>
    <property type="evidence" value="ECO:0007669"/>
    <property type="project" value="UniProtKB-KW"/>
</dbReference>
<evidence type="ECO:0000256" key="4">
    <source>
        <dbReference type="ARBA" id="ARBA00022552"/>
    </source>
</evidence>
<dbReference type="PANTHER" id="PTHR12838">
    <property type="entry name" value="U3 SMALL NUCLEOLAR RNA-ASSOCIATED PROTEIN 11"/>
    <property type="match status" value="1"/>
</dbReference>
<evidence type="ECO:0000256" key="3">
    <source>
        <dbReference type="ARBA" id="ARBA00008105"/>
    </source>
</evidence>
<dbReference type="EMBL" id="KN822005">
    <property type="protein sequence ID" value="KIM70358.1"/>
    <property type="molecule type" value="Genomic_DNA"/>
</dbReference>
<dbReference type="InParanoid" id="A0A0C3A9E1"/>
<evidence type="ECO:0000256" key="1">
    <source>
        <dbReference type="ARBA" id="ARBA00004099"/>
    </source>
</evidence>
<gene>
    <name evidence="7" type="ORF">SCLCIDRAFT_1207694</name>
</gene>